<keyword evidence="3" id="KW-1185">Reference proteome</keyword>
<dbReference type="Proteomes" id="UP000187209">
    <property type="component" value="Unassembled WGS sequence"/>
</dbReference>
<dbReference type="PROSITE" id="PS00108">
    <property type="entry name" value="PROTEIN_KINASE_ST"/>
    <property type="match status" value="1"/>
</dbReference>
<dbReference type="GO" id="GO:0005524">
    <property type="term" value="F:ATP binding"/>
    <property type="evidence" value="ECO:0007669"/>
    <property type="project" value="InterPro"/>
</dbReference>
<gene>
    <name evidence="2" type="ORF">SteCoe_37159</name>
</gene>
<evidence type="ECO:0000313" key="2">
    <source>
        <dbReference type="EMBL" id="OMJ66115.1"/>
    </source>
</evidence>
<dbReference type="GO" id="GO:0004672">
    <property type="term" value="F:protein kinase activity"/>
    <property type="evidence" value="ECO:0007669"/>
    <property type="project" value="InterPro"/>
</dbReference>
<sequence length="546" mass="62708">MASLINLSTFNSLCLKEFIQDFDKLEKVKKNLTTAGKDINSTQFFDENAKLNLTPDQESQIAKYIGLLKIKSTLTSHDLSYHSIVTAFTSISNFLNLGLEQDKQALKEILLSSILSFATLSDACNFLRFFYMSDFLSALKSDLESILVLKISSFLGKLPSEIDEMPIFLKPLIDLYQKNPLLEALLKPKFDKLLTLYNTNIEYKSKREFSELAAALNSYQQVEAEENPEVEMDFDEKVKRLPIKSWEQVKILQGPAIYETDPDSKSFYVRVVPVQVLSTSEIIVAKITESKKESNLNNKEAGFLISLSNFDSVVKCYGVIKDKSEKNRFRLTIFMEKADFSLKEDNENWERKSKEYKIANKAARELELLDALRQIVKGMHALKQKRIWHRDIKPGNVLVFIIGDKRIYKLTDFNISREYEVDDYGCTVKTKSTKTAFTQKFAAPEILSNDCKKYFKIKELNFNWSDVFSLGLTILDMISNCGGLNSFSDFLEGNIQMALKKSISDNYLQNCIRSMLIVNPDKRIKLDELHMTLFPSDITYKEIEDN</sequence>
<accession>A0A1R2ANU6</accession>
<evidence type="ECO:0000313" key="3">
    <source>
        <dbReference type="Proteomes" id="UP000187209"/>
    </source>
</evidence>
<dbReference type="InterPro" id="IPR008271">
    <property type="entry name" value="Ser/Thr_kinase_AS"/>
</dbReference>
<dbReference type="PANTHER" id="PTHR24362">
    <property type="entry name" value="SERINE/THREONINE-PROTEIN KINASE NEK"/>
    <property type="match status" value="1"/>
</dbReference>
<reference evidence="2 3" key="1">
    <citation type="submission" date="2016-11" db="EMBL/GenBank/DDBJ databases">
        <title>The macronuclear genome of Stentor coeruleus: a giant cell with tiny introns.</title>
        <authorList>
            <person name="Slabodnick M."/>
            <person name="Ruby J.G."/>
            <person name="Reiff S.B."/>
            <person name="Swart E.C."/>
            <person name="Gosai S."/>
            <person name="Prabakaran S."/>
            <person name="Witkowska E."/>
            <person name="Larue G.E."/>
            <person name="Fisher S."/>
            <person name="Freeman R.M."/>
            <person name="Gunawardena J."/>
            <person name="Chu W."/>
            <person name="Stover N.A."/>
            <person name="Gregory B.D."/>
            <person name="Nowacki M."/>
            <person name="Derisi J."/>
            <person name="Roy S.W."/>
            <person name="Marshall W.F."/>
            <person name="Sood P."/>
        </authorList>
    </citation>
    <scope>NUCLEOTIDE SEQUENCE [LARGE SCALE GENOMIC DNA]</scope>
    <source>
        <strain evidence="2">WM001</strain>
    </source>
</reference>
<evidence type="ECO:0000259" key="1">
    <source>
        <dbReference type="PROSITE" id="PS50011"/>
    </source>
</evidence>
<dbReference type="SMART" id="SM00220">
    <property type="entry name" value="S_TKc"/>
    <property type="match status" value="1"/>
</dbReference>
<dbReference type="Gene3D" id="1.10.510.10">
    <property type="entry name" value="Transferase(Phosphotransferase) domain 1"/>
    <property type="match status" value="1"/>
</dbReference>
<dbReference type="PANTHER" id="PTHR24362:SF309">
    <property type="entry name" value="PROTEIN KINASE DOMAIN-CONTAINING PROTEIN"/>
    <property type="match status" value="1"/>
</dbReference>
<dbReference type="InterPro" id="IPR011009">
    <property type="entry name" value="Kinase-like_dom_sf"/>
</dbReference>
<dbReference type="AlphaFoldDB" id="A0A1R2ANU6"/>
<feature type="domain" description="Protein kinase" evidence="1">
    <location>
        <begin position="257"/>
        <end position="533"/>
    </location>
</feature>
<dbReference type="EMBL" id="MPUH01001815">
    <property type="protein sequence ID" value="OMJ66115.1"/>
    <property type="molecule type" value="Genomic_DNA"/>
</dbReference>
<dbReference type="PROSITE" id="PS50011">
    <property type="entry name" value="PROTEIN_KINASE_DOM"/>
    <property type="match status" value="1"/>
</dbReference>
<proteinExistence type="predicted"/>
<dbReference type="SUPFAM" id="SSF56112">
    <property type="entry name" value="Protein kinase-like (PK-like)"/>
    <property type="match status" value="1"/>
</dbReference>
<dbReference type="OrthoDB" id="296674at2759"/>
<organism evidence="2 3">
    <name type="scientific">Stentor coeruleus</name>
    <dbReference type="NCBI Taxonomy" id="5963"/>
    <lineage>
        <taxon>Eukaryota</taxon>
        <taxon>Sar</taxon>
        <taxon>Alveolata</taxon>
        <taxon>Ciliophora</taxon>
        <taxon>Postciliodesmatophora</taxon>
        <taxon>Heterotrichea</taxon>
        <taxon>Heterotrichida</taxon>
        <taxon>Stentoridae</taxon>
        <taxon>Stentor</taxon>
    </lineage>
</organism>
<protein>
    <recommendedName>
        <fullName evidence="1">Protein kinase domain-containing protein</fullName>
    </recommendedName>
</protein>
<comment type="caution">
    <text evidence="2">The sequence shown here is derived from an EMBL/GenBank/DDBJ whole genome shotgun (WGS) entry which is preliminary data.</text>
</comment>
<name>A0A1R2ANU6_9CILI</name>
<dbReference type="Pfam" id="PF00069">
    <property type="entry name" value="Pkinase"/>
    <property type="match status" value="1"/>
</dbReference>
<dbReference type="InterPro" id="IPR000719">
    <property type="entry name" value="Prot_kinase_dom"/>
</dbReference>